<organism evidence="8 9">
    <name type="scientific">Diacronema lutheri</name>
    <name type="common">Unicellular marine alga</name>
    <name type="synonym">Monochrysis lutheri</name>
    <dbReference type="NCBI Taxonomy" id="2081491"/>
    <lineage>
        <taxon>Eukaryota</taxon>
        <taxon>Haptista</taxon>
        <taxon>Haptophyta</taxon>
        <taxon>Pavlovophyceae</taxon>
        <taxon>Pavlovales</taxon>
        <taxon>Pavlovaceae</taxon>
        <taxon>Diacronema</taxon>
    </lineage>
</organism>
<evidence type="ECO:0000256" key="1">
    <source>
        <dbReference type="ARBA" id="ARBA00004606"/>
    </source>
</evidence>
<keyword evidence="9" id="KW-1185">Reference proteome</keyword>
<comment type="caution">
    <text evidence="8">The sequence shown here is derived from an EMBL/GenBank/DDBJ whole genome shotgun (WGS) entry which is preliminary data.</text>
</comment>
<dbReference type="PANTHER" id="PTHR12270:SF52">
    <property type="entry name" value="GLYCOSYLTRANSFERASE-LIKE PROTEIN GNT13-RELATED"/>
    <property type="match status" value="1"/>
</dbReference>
<feature type="region of interest" description="Disordered" evidence="7">
    <location>
        <begin position="417"/>
        <end position="463"/>
    </location>
</feature>
<dbReference type="OrthoDB" id="205012at2759"/>
<sequence>MKGGRRRCRLTTLLIVIPCVALVISTLASSYVVWNHLPGGAEERASARHDARALGEADGTGGGRGSADDDAGGAASKGAHPSSPVAGEVKRDEDNDGGDGEDDDVRAAGAAGVDMRSAAAAGTGEFNLTIITQTTPDRLRFLREMADRWAPHPLVAAVYLPLGTSAAATDAALRSDGRSREHVVLVARAQKSADEAYPINELRNLAIGAVRTTHFLTLDVDLWPSSGLHEAFARQSGRLLRGERSALVVPAFAYYASHHAAAADRAFERRAAELPHTMAELQQCMLRGNCTTFYFRSSPETHSSTDYDKWWNWTEPGRTYNIGCMRSTRYEPYVIVPRLSSTPRYDQRFNGYGKNKIQFILHLRYAGFRFHVLPFAFVTHMQHAKSGLKAEWEDSATHHRAAMDALFQQFADELHRKNRGTRRVPDCTSRQPSKGGTGNAKGGSKGKRGAAGAAGGEEEGPLR</sequence>
<reference evidence="8" key="1">
    <citation type="submission" date="2021-05" db="EMBL/GenBank/DDBJ databases">
        <title>The genome of the haptophyte Pavlova lutheri (Diacronema luteri, Pavlovales) - a model for lipid biosynthesis in eukaryotic algae.</title>
        <authorList>
            <person name="Hulatt C.J."/>
            <person name="Posewitz M.C."/>
        </authorList>
    </citation>
    <scope>NUCLEOTIDE SEQUENCE</scope>
    <source>
        <strain evidence="8">NIVA-4/92</strain>
    </source>
</reference>
<evidence type="ECO:0000256" key="4">
    <source>
        <dbReference type="ARBA" id="ARBA00022989"/>
    </source>
</evidence>
<dbReference type="Pfam" id="PF13896">
    <property type="entry name" value="Glyco_transf_49"/>
    <property type="match status" value="1"/>
</dbReference>
<dbReference type="InterPro" id="IPR029044">
    <property type="entry name" value="Nucleotide-diphossugar_trans"/>
</dbReference>
<dbReference type="GO" id="GO:0015020">
    <property type="term" value="F:glucuronosyltransferase activity"/>
    <property type="evidence" value="ECO:0007669"/>
    <property type="project" value="TreeGrafter"/>
</dbReference>
<evidence type="ECO:0008006" key="10">
    <source>
        <dbReference type="Google" id="ProtNLM"/>
    </source>
</evidence>
<feature type="compositionally biased region" description="Acidic residues" evidence="7">
    <location>
        <begin position="94"/>
        <end position="104"/>
    </location>
</feature>
<dbReference type="PANTHER" id="PTHR12270">
    <property type="entry name" value="GLYCOSYLTRANSFERASE-RELATED"/>
    <property type="match status" value="1"/>
</dbReference>
<feature type="region of interest" description="Disordered" evidence="7">
    <location>
        <begin position="47"/>
        <end position="106"/>
    </location>
</feature>
<proteinExistence type="predicted"/>
<evidence type="ECO:0000313" key="8">
    <source>
        <dbReference type="EMBL" id="KAG8467098.1"/>
    </source>
</evidence>
<accession>A0A8J5XLM7</accession>
<dbReference type="Proteomes" id="UP000751190">
    <property type="component" value="Unassembled WGS sequence"/>
</dbReference>
<name>A0A8J5XLM7_DIALT</name>
<evidence type="ECO:0000256" key="5">
    <source>
        <dbReference type="ARBA" id="ARBA00023136"/>
    </source>
</evidence>
<gene>
    <name evidence="8" type="ORF">KFE25_000414</name>
</gene>
<evidence type="ECO:0000256" key="7">
    <source>
        <dbReference type="SAM" id="MobiDB-lite"/>
    </source>
</evidence>
<comment type="subcellular location">
    <subcellularLocation>
        <location evidence="1">Membrane</location>
        <topology evidence="1">Single-pass type II membrane protein</topology>
    </subcellularLocation>
</comment>
<keyword evidence="6" id="KW-0325">Glycoprotein</keyword>
<dbReference type="InterPro" id="IPR051292">
    <property type="entry name" value="Xyl/GlcA_transferase"/>
</dbReference>
<dbReference type="EMBL" id="JAGTXO010000006">
    <property type="protein sequence ID" value="KAG8467098.1"/>
    <property type="molecule type" value="Genomic_DNA"/>
</dbReference>
<keyword evidence="5" id="KW-0472">Membrane</keyword>
<keyword evidence="3" id="KW-0735">Signal-anchor</keyword>
<protein>
    <recommendedName>
        <fullName evidence="10">Glycosyltransferase-like protein LARGE2</fullName>
    </recommendedName>
</protein>
<dbReference type="AlphaFoldDB" id="A0A8J5XLM7"/>
<dbReference type="GO" id="GO:0016020">
    <property type="term" value="C:membrane"/>
    <property type="evidence" value="ECO:0007669"/>
    <property type="project" value="UniProtKB-SubCell"/>
</dbReference>
<evidence type="ECO:0000256" key="2">
    <source>
        <dbReference type="ARBA" id="ARBA00022692"/>
    </source>
</evidence>
<dbReference type="GO" id="GO:0042285">
    <property type="term" value="F:xylosyltransferase activity"/>
    <property type="evidence" value="ECO:0007669"/>
    <property type="project" value="TreeGrafter"/>
</dbReference>
<evidence type="ECO:0000256" key="6">
    <source>
        <dbReference type="ARBA" id="ARBA00023180"/>
    </source>
</evidence>
<evidence type="ECO:0000256" key="3">
    <source>
        <dbReference type="ARBA" id="ARBA00022968"/>
    </source>
</evidence>
<dbReference type="GO" id="GO:0035269">
    <property type="term" value="P:protein O-linked glycosylation via mannose"/>
    <property type="evidence" value="ECO:0007669"/>
    <property type="project" value="TreeGrafter"/>
</dbReference>
<evidence type="ECO:0000313" key="9">
    <source>
        <dbReference type="Proteomes" id="UP000751190"/>
    </source>
</evidence>
<keyword evidence="2" id="KW-0812">Transmembrane</keyword>
<keyword evidence="4" id="KW-1133">Transmembrane helix</keyword>
<dbReference type="SUPFAM" id="SSF53448">
    <property type="entry name" value="Nucleotide-diphospho-sugar transferases"/>
    <property type="match status" value="1"/>
</dbReference>